<feature type="transmembrane region" description="Helical" evidence="10">
    <location>
        <begin position="6"/>
        <end position="27"/>
    </location>
</feature>
<evidence type="ECO:0000256" key="3">
    <source>
        <dbReference type="ARBA" id="ARBA00022679"/>
    </source>
</evidence>
<comment type="pathway">
    <text evidence="10">Lipid metabolism; phospholipid metabolism.</text>
</comment>
<evidence type="ECO:0000256" key="1">
    <source>
        <dbReference type="ARBA" id="ARBA00022475"/>
    </source>
</evidence>
<dbReference type="HAMAP" id="MF_01043">
    <property type="entry name" value="PlsY"/>
    <property type="match status" value="1"/>
</dbReference>
<dbReference type="PANTHER" id="PTHR30309:SF0">
    <property type="entry name" value="GLYCEROL-3-PHOSPHATE ACYLTRANSFERASE-RELATED"/>
    <property type="match status" value="1"/>
</dbReference>
<dbReference type="NCBIfam" id="TIGR00023">
    <property type="entry name" value="glycerol-3-phosphate 1-O-acyltransferase PlsY"/>
    <property type="match status" value="1"/>
</dbReference>
<dbReference type="EC" id="2.3.1.275" evidence="10"/>
<dbReference type="GO" id="GO:0008654">
    <property type="term" value="P:phospholipid biosynthetic process"/>
    <property type="evidence" value="ECO:0007669"/>
    <property type="project" value="UniProtKB-UniRule"/>
</dbReference>
<evidence type="ECO:0000256" key="4">
    <source>
        <dbReference type="ARBA" id="ARBA00022692"/>
    </source>
</evidence>
<dbReference type="InterPro" id="IPR003811">
    <property type="entry name" value="G3P_acylTferase_PlsY"/>
</dbReference>
<comment type="subcellular location">
    <subcellularLocation>
        <location evidence="10">Cell membrane</location>
        <topology evidence="10">Multi-pass membrane protein</topology>
    </subcellularLocation>
</comment>
<sequence length="210" mass="22417">MLLSYLFGLVISYLIGSIPFGYLIAVAKGIDIRTQGSGNIGATNVGRVLGRKYGLIIFILDMLKGFVAVFLVPVLVSGIKFPTTTDNLLVILCGFCAVFGHAFPVYLRFKGGKAVATSFGVFVWLTPIPIAMSFGVWILAVIVSRYVSLGSMVGALALVGIIMGVVDSPFGNNIYLTALSVAVAILIIVKHISNIQRIIAGTEKKVFSRL</sequence>
<evidence type="ECO:0000313" key="11">
    <source>
        <dbReference type="EMBL" id="ODS34323.1"/>
    </source>
</evidence>
<evidence type="ECO:0000256" key="7">
    <source>
        <dbReference type="ARBA" id="ARBA00023136"/>
    </source>
</evidence>
<dbReference type="UniPathway" id="UPA00085"/>
<proteinExistence type="inferred from homology"/>
<evidence type="ECO:0000256" key="9">
    <source>
        <dbReference type="ARBA" id="ARBA00023264"/>
    </source>
</evidence>
<keyword evidence="4 10" id="KW-0812">Transmembrane</keyword>
<keyword evidence="2 10" id="KW-0444">Lipid biosynthesis</keyword>
<keyword evidence="5 10" id="KW-1133">Transmembrane helix</keyword>
<dbReference type="Pfam" id="PF02660">
    <property type="entry name" value="G3P_acyltransf"/>
    <property type="match status" value="1"/>
</dbReference>
<dbReference type="AlphaFoldDB" id="A0A1E3XFB5"/>
<comment type="catalytic activity">
    <reaction evidence="10">
        <text>an acyl phosphate + sn-glycerol 3-phosphate = a 1-acyl-sn-glycero-3-phosphate + phosphate</text>
        <dbReference type="Rhea" id="RHEA:34075"/>
        <dbReference type="ChEBI" id="CHEBI:43474"/>
        <dbReference type="ChEBI" id="CHEBI:57597"/>
        <dbReference type="ChEBI" id="CHEBI:57970"/>
        <dbReference type="ChEBI" id="CHEBI:59918"/>
        <dbReference type="EC" id="2.3.1.275"/>
    </reaction>
</comment>
<name>A0A1E3XFB5_9BACT</name>
<accession>A0A1E3XFB5</accession>
<feature type="transmembrane region" description="Helical" evidence="10">
    <location>
        <begin position="173"/>
        <end position="192"/>
    </location>
</feature>
<evidence type="ECO:0000256" key="6">
    <source>
        <dbReference type="ARBA" id="ARBA00023098"/>
    </source>
</evidence>
<keyword evidence="7 10" id="KW-0472">Membrane</keyword>
<feature type="transmembrane region" description="Helical" evidence="10">
    <location>
        <begin position="119"/>
        <end position="140"/>
    </location>
</feature>
<reference evidence="11 12" key="1">
    <citation type="submission" date="2016-07" db="EMBL/GenBank/DDBJ databases">
        <title>Draft genome of Scalindua rubra, obtained from a brine-seawater interface in the Red Sea, sheds light on salt adaptation in anammox bacteria.</title>
        <authorList>
            <person name="Speth D.R."/>
            <person name="Lagkouvardos I."/>
            <person name="Wang Y."/>
            <person name="Qian P.-Y."/>
            <person name="Dutilh B.E."/>
            <person name="Jetten M.S."/>
        </authorList>
    </citation>
    <scope>NUCLEOTIDE SEQUENCE [LARGE SCALE GENOMIC DNA]</scope>
    <source>
        <strain evidence="11">BSI-1</strain>
    </source>
</reference>
<comment type="similarity">
    <text evidence="10">Belongs to the PlsY family.</text>
</comment>
<dbReference type="EMBL" id="MAYW01000009">
    <property type="protein sequence ID" value="ODS34323.1"/>
    <property type="molecule type" value="Genomic_DNA"/>
</dbReference>
<feature type="transmembrane region" description="Helical" evidence="10">
    <location>
        <begin position="88"/>
        <end position="107"/>
    </location>
</feature>
<keyword evidence="8 10" id="KW-0594">Phospholipid biosynthesis</keyword>
<dbReference type="PANTHER" id="PTHR30309">
    <property type="entry name" value="INNER MEMBRANE PROTEIN YGIH"/>
    <property type="match status" value="1"/>
</dbReference>
<feature type="transmembrane region" description="Helical" evidence="10">
    <location>
        <begin position="146"/>
        <end position="166"/>
    </location>
</feature>
<dbReference type="Proteomes" id="UP000094056">
    <property type="component" value="Unassembled WGS sequence"/>
</dbReference>
<protein>
    <recommendedName>
        <fullName evidence="10">Glycerol-3-phosphate acyltransferase</fullName>
    </recommendedName>
    <alternativeName>
        <fullName evidence="10">Acyl-PO4 G3P acyltransferase</fullName>
    </alternativeName>
    <alternativeName>
        <fullName evidence="10">Acyl-phosphate--glycerol-3-phosphate acyltransferase</fullName>
    </alternativeName>
    <alternativeName>
        <fullName evidence="10">G3P acyltransferase</fullName>
        <shortName evidence="10">GPAT</shortName>
        <ecNumber evidence="10">2.3.1.275</ecNumber>
    </alternativeName>
    <alternativeName>
        <fullName evidence="10">Lysophosphatidic acid synthase</fullName>
        <shortName evidence="10">LPA synthase</shortName>
    </alternativeName>
</protein>
<evidence type="ECO:0000313" key="12">
    <source>
        <dbReference type="Proteomes" id="UP000094056"/>
    </source>
</evidence>
<evidence type="ECO:0000256" key="2">
    <source>
        <dbReference type="ARBA" id="ARBA00022516"/>
    </source>
</evidence>
<keyword evidence="1 10" id="KW-1003">Cell membrane</keyword>
<dbReference type="PATRIC" id="fig|1872076.5.peg.668"/>
<gene>
    <name evidence="10" type="primary">plsY</name>
    <name evidence="11" type="ORF">SCARUB_00582</name>
</gene>
<organism evidence="11 12">
    <name type="scientific">Candidatus Scalindua rubra</name>
    <dbReference type="NCBI Taxonomy" id="1872076"/>
    <lineage>
        <taxon>Bacteria</taxon>
        <taxon>Pseudomonadati</taxon>
        <taxon>Planctomycetota</taxon>
        <taxon>Candidatus Brocadiia</taxon>
        <taxon>Candidatus Brocadiales</taxon>
        <taxon>Candidatus Scalinduaceae</taxon>
        <taxon>Candidatus Scalindua</taxon>
    </lineage>
</organism>
<comment type="subunit">
    <text evidence="10">Probably interacts with PlsX.</text>
</comment>
<evidence type="ECO:0000256" key="8">
    <source>
        <dbReference type="ARBA" id="ARBA00023209"/>
    </source>
</evidence>
<keyword evidence="3 10" id="KW-0808">Transferase</keyword>
<feature type="transmembrane region" description="Helical" evidence="10">
    <location>
        <begin position="53"/>
        <end position="76"/>
    </location>
</feature>
<dbReference type="GO" id="GO:0005886">
    <property type="term" value="C:plasma membrane"/>
    <property type="evidence" value="ECO:0007669"/>
    <property type="project" value="UniProtKB-SubCell"/>
</dbReference>
<keyword evidence="9 10" id="KW-1208">Phospholipid metabolism</keyword>
<dbReference type="GO" id="GO:0043772">
    <property type="term" value="F:acyl-phosphate glycerol-3-phosphate acyltransferase activity"/>
    <property type="evidence" value="ECO:0007669"/>
    <property type="project" value="UniProtKB-UniRule"/>
</dbReference>
<evidence type="ECO:0000256" key="5">
    <source>
        <dbReference type="ARBA" id="ARBA00022989"/>
    </source>
</evidence>
<comment type="caution">
    <text evidence="11">The sequence shown here is derived from an EMBL/GenBank/DDBJ whole genome shotgun (WGS) entry which is preliminary data.</text>
</comment>
<comment type="function">
    <text evidence="10">Catalyzes the transfer of an acyl group from acyl-phosphate (acyl-PO(4)) to glycerol-3-phosphate (G3P) to form lysophosphatidic acid (LPA). This enzyme utilizes acyl-phosphate as fatty acyl donor, but not acyl-CoA or acyl-ACP.</text>
</comment>
<evidence type="ECO:0000256" key="10">
    <source>
        <dbReference type="HAMAP-Rule" id="MF_01043"/>
    </source>
</evidence>
<keyword evidence="6 10" id="KW-0443">Lipid metabolism</keyword>
<dbReference type="SMART" id="SM01207">
    <property type="entry name" value="G3P_acyltransf"/>
    <property type="match status" value="1"/>
</dbReference>